<dbReference type="PANTHER" id="PTHR24347">
    <property type="entry name" value="SERINE/THREONINE-PROTEIN KINASE"/>
    <property type="match status" value="1"/>
</dbReference>
<dbReference type="Gene3D" id="3.10.450.50">
    <property type="match status" value="1"/>
</dbReference>
<dbReference type="Bgee" id="ENSELUG00000002433">
    <property type="expression patterns" value="Expressed in nose and 15 other cell types or tissues"/>
</dbReference>
<evidence type="ECO:0000256" key="10">
    <source>
        <dbReference type="ARBA" id="ARBA00047307"/>
    </source>
</evidence>
<evidence type="ECO:0000259" key="15">
    <source>
        <dbReference type="PROSITE" id="PS50011"/>
    </source>
</evidence>
<comment type="similarity">
    <text evidence="1">Belongs to the protein kinase superfamily. CAMK Ser/Thr protein kinase family. CaMK subfamily.</text>
</comment>
<proteinExistence type="inferred from homology"/>
<dbReference type="Proteomes" id="UP000265140">
    <property type="component" value="Chromosome 5"/>
</dbReference>
<dbReference type="Gene3D" id="1.10.510.10">
    <property type="entry name" value="Transferase(Phosphotransferase) domain 1"/>
    <property type="match status" value="1"/>
</dbReference>
<dbReference type="FunFam" id="3.10.450.50:FF:000001">
    <property type="entry name" value="calcium/calmodulin-dependent protein kinase type II subunit gamma isoform X1"/>
    <property type="match status" value="1"/>
</dbReference>
<dbReference type="InterPro" id="IPR008271">
    <property type="entry name" value="Ser/Thr_kinase_AS"/>
</dbReference>
<evidence type="ECO:0000256" key="3">
    <source>
        <dbReference type="ARBA" id="ARBA00022527"/>
    </source>
</evidence>
<dbReference type="Pfam" id="PF00069">
    <property type="entry name" value="Pkinase"/>
    <property type="match status" value="1"/>
</dbReference>
<keyword evidence="7" id="KW-0418">Kinase</keyword>
<dbReference type="SUPFAM" id="SSF56112">
    <property type="entry name" value="Protein kinase-like (PK-like)"/>
    <property type="match status" value="1"/>
</dbReference>
<reference evidence="16" key="3">
    <citation type="submission" date="2025-08" db="UniProtKB">
        <authorList>
            <consortium name="Ensembl"/>
        </authorList>
    </citation>
    <scope>IDENTIFICATION</scope>
</reference>
<evidence type="ECO:0000256" key="1">
    <source>
        <dbReference type="ARBA" id="ARBA00005354"/>
    </source>
</evidence>
<accession>A0A3P8X8K4</accession>
<keyword evidence="8 14" id="KW-0067">ATP-binding</keyword>
<evidence type="ECO:0000313" key="17">
    <source>
        <dbReference type="Proteomes" id="UP000265140"/>
    </source>
</evidence>
<dbReference type="Gene3D" id="3.30.200.20">
    <property type="entry name" value="Phosphorylase Kinase, domain 1"/>
    <property type="match status" value="1"/>
</dbReference>
<evidence type="ECO:0000256" key="2">
    <source>
        <dbReference type="ARBA" id="ARBA00012434"/>
    </source>
</evidence>
<evidence type="ECO:0000256" key="11">
    <source>
        <dbReference type="ARBA" id="ARBA00047430"/>
    </source>
</evidence>
<evidence type="ECO:0000256" key="5">
    <source>
        <dbReference type="ARBA" id="ARBA00022679"/>
    </source>
</evidence>
<dbReference type="EC" id="2.7.11.17" evidence="2"/>
<evidence type="ECO:0000256" key="6">
    <source>
        <dbReference type="ARBA" id="ARBA00022741"/>
    </source>
</evidence>
<comment type="catalytic activity">
    <reaction evidence="11">
        <text>L-seryl-[protein] + ATP = O-phospho-L-seryl-[protein] + ADP + H(+)</text>
        <dbReference type="Rhea" id="RHEA:17989"/>
        <dbReference type="Rhea" id="RHEA-COMP:9863"/>
        <dbReference type="Rhea" id="RHEA-COMP:11604"/>
        <dbReference type="ChEBI" id="CHEBI:15378"/>
        <dbReference type="ChEBI" id="CHEBI:29999"/>
        <dbReference type="ChEBI" id="CHEBI:30616"/>
        <dbReference type="ChEBI" id="CHEBI:83421"/>
        <dbReference type="ChEBI" id="CHEBI:456216"/>
        <dbReference type="EC" id="2.7.11.17"/>
    </reaction>
</comment>
<organism evidence="16 17">
    <name type="scientific">Esox lucius</name>
    <name type="common">Northern pike</name>
    <dbReference type="NCBI Taxonomy" id="8010"/>
    <lineage>
        <taxon>Eukaryota</taxon>
        <taxon>Metazoa</taxon>
        <taxon>Chordata</taxon>
        <taxon>Craniata</taxon>
        <taxon>Vertebrata</taxon>
        <taxon>Euteleostomi</taxon>
        <taxon>Actinopterygii</taxon>
        <taxon>Neopterygii</taxon>
        <taxon>Teleostei</taxon>
        <taxon>Protacanthopterygii</taxon>
        <taxon>Esociformes</taxon>
        <taxon>Esocidae</taxon>
        <taxon>Esox</taxon>
    </lineage>
</organism>
<reference evidence="17" key="1">
    <citation type="journal article" date="2014" name="PLoS ONE">
        <title>The genome and linkage map of the northern pike (Esox lucius): conserved synteny revealed between the salmonid sister group and the Neoteleostei.</title>
        <authorList>
            <person name="Rondeau E.B."/>
            <person name="Minkley D.R."/>
            <person name="Leong J.S."/>
            <person name="Messmer A.M."/>
            <person name="Jantzen J.R."/>
            <person name="von Schalburg K.R."/>
            <person name="Lemon C."/>
            <person name="Bird N.H."/>
            <person name="Koop B.F."/>
        </authorList>
    </citation>
    <scope>NUCLEOTIDE SEQUENCE</scope>
</reference>
<keyword evidence="4" id="KW-0597">Phosphoprotein</keyword>
<dbReference type="CDD" id="cd14086">
    <property type="entry name" value="STKc_CaMKII"/>
    <property type="match status" value="1"/>
</dbReference>
<dbReference type="GO" id="GO:0005516">
    <property type="term" value="F:calmodulin binding"/>
    <property type="evidence" value="ECO:0007669"/>
    <property type="project" value="UniProtKB-KW"/>
</dbReference>
<feature type="domain" description="Protein kinase" evidence="15">
    <location>
        <begin position="14"/>
        <end position="272"/>
    </location>
</feature>
<dbReference type="InterPro" id="IPR017441">
    <property type="entry name" value="Protein_kinase_ATP_BS"/>
</dbReference>
<evidence type="ECO:0000313" key="16">
    <source>
        <dbReference type="Ensembl" id="ENSELUP00000000830.3"/>
    </source>
</evidence>
<evidence type="ECO:0000256" key="13">
    <source>
        <dbReference type="ARBA" id="ARBA00064333"/>
    </source>
</evidence>
<dbReference type="AlphaFoldDB" id="A0A3P8X8K4"/>
<dbReference type="FunFam" id="3.30.200.20:FF:000002">
    <property type="entry name" value="Calcium/calmodulin-dependent protein kinase type II subunit delta isoform 2"/>
    <property type="match status" value="1"/>
</dbReference>
<name>A0A3P8X8K4_ESOLU</name>
<dbReference type="PROSITE" id="PS50011">
    <property type="entry name" value="PROTEIN_KINASE_DOM"/>
    <property type="match status" value="1"/>
</dbReference>
<sequence length="520" mass="59264">MATIVTSTRFTDEYQLYEELGKGAFSVVRRCVKKSSGQEFAAKIINTKKLSARDHQKLEREARICRLLKHPNIVRLHDSISEEGFHYLVFDLVTGGELFEDIVAREYYSEADASQCINQILESVQHIHQHDIVHRDLKPENLLLASKMKGAAVKLADFGLAIEVQGDQQAWFGFAGTPGYLSPEVLRKDPYGKPVDIWACGVILYILLVGYPPFWDEDQHKLYQQIKAGAYDFPSPEWDTVTPEAKNLINQMLTINPSKRITADQALKHPWICQRSTVASMIHRQETVECLRKFNARRKLKVRYFLYLYMSPPSFLTPPFFICSWAGSTESCNTTEDEDMKGMDLSPDGDSQYRHSRGENCFYIAVSLNFCLNSSPPDLLSGFLFLARKQEIIKITEQLIEAVNNGDFEAYTRICDPGLTSFEPEALGNLVEGMDFHKFYFENLLSKNSKPVHTTLLNPHVHLIGEEAACIAYIRLTQFVDAQGRPRSSQSEETRVWHRRDSKWLNVHFHCSGAPAAPLQ</sequence>
<dbReference type="InterPro" id="IPR011009">
    <property type="entry name" value="Kinase-like_dom_sf"/>
</dbReference>
<dbReference type="FunFam" id="1.10.510.10:FF:000001">
    <property type="entry name" value="Calcium/calmodulin-dependent protein kinase type II subunit delta"/>
    <property type="match status" value="1"/>
</dbReference>
<evidence type="ECO:0000256" key="9">
    <source>
        <dbReference type="ARBA" id="ARBA00022860"/>
    </source>
</evidence>
<dbReference type="PROSITE" id="PS00108">
    <property type="entry name" value="PROTEIN_KINASE_ST"/>
    <property type="match status" value="1"/>
</dbReference>
<comment type="subunit">
    <text evidence="13">CAMK2 is composed of four different chains: alpha, beta, gamma, and delta. The different isoforms assemble into homo- or heteromultimeric holoenzymes composed of 8 to 12 subunits.</text>
</comment>
<dbReference type="InterPro" id="IPR013543">
    <property type="entry name" value="Ca/CaM-dep_prot_kinase-assoc"/>
</dbReference>
<keyword evidence="9" id="KW-0112">Calmodulin-binding</keyword>
<reference evidence="16" key="2">
    <citation type="submission" date="2020-02" db="EMBL/GenBank/DDBJ databases">
        <title>Esox lucius (northern pike) genome, fEsoLuc1, primary haplotype.</title>
        <authorList>
            <person name="Myers G."/>
            <person name="Karagic N."/>
            <person name="Meyer A."/>
            <person name="Pippel M."/>
            <person name="Reichard M."/>
            <person name="Winkler S."/>
            <person name="Tracey A."/>
            <person name="Sims Y."/>
            <person name="Howe K."/>
            <person name="Rhie A."/>
            <person name="Formenti G."/>
            <person name="Durbin R."/>
            <person name="Fedrigo O."/>
            <person name="Jarvis E.D."/>
        </authorList>
    </citation>
    <scope>NUCLEOTIDE SEQUENCE [LARGE SCALE GENOMIC DNA]</scope>
</reference>
<dbReference type="Pfam" id="PF08332">
    <property type="entry name" value="CaMKII_AD"/>
    <property type="match status" value="1"/>
</dbReference>
<keyword evidence="3" id="KW-0723">Serine/threonine-protein kinase</keyword>
<dbReference type="GeneTree" id="ENSGT00940000156481"/>
<evidence type="ECO:0000256" key="4">
    <source>
        <dbReference type="ARBA" id="ARBA00022553"/>
    </source>
</evidence>
<keyword evidence="6 14" id="KW-0547">Nucleotide-binding</keyword>
<dbReference type="GO" id="GO:0043226">
    <property type="term" value="C:organelle"/>
    <property type="evidence" value="ECO:0007669"/>
    <property type="project" value="UniProtKB-ARBA"/>
</dbReference>
<evidence type="ECO:0000256" key="7">
    <source>
        <dbReference type="ARBA" id="ARBA00022777"/>
    </source>
</evidence>
<dbReference type="InterPro" id="IPR000719">
    <property type="entry name" value="Prot_kinase_dom"/>
</dbReference>
<feature type="binding site" evidence="14">
    <location>
        <position position="43"/>
    </location>
    <ligand>
        <name>ATP</name>
        <dbReference type="ChEBI" id="CHEBI:30616"/>
    </ligand>
</feature>
<dbReference type="GO" id="GO:0005524">
    <property type="term" value="F:ATP binding"/>
    <property type="evidence" value="ECO:0007669"/>
    <property type="project" value="UniProtKB-UniRule"/>
</dbReference>
<reference evidence="16" key="4">
    <citation type="submission" date="2025-09" db="UniProtKB">
        <authorList>
            <consortium name="Ensembl"/>
        </authorList>
    </citation>
    <scope>IDENTIFICATION</scope>
</reference>
<comment type="catalytic activity">
    <reaction evidence="10">
        <text>L-threonyl-[protein] + ATP = O-phospho-L-threonyl-[protein] + ADP + H(+)</text>
        <dbReference type="Rhea" id="RHEA:46608"/>
        <dbReference type="Rhea" id="RHEA-COMP:11060"/>
        <dbReference type="Rhea" id="RHEA-COMP:11605"/>
        <dbReference type="ChEBI" id="CHEBI:15378"/>
        <dbReference type="ChEBI" id="CHEBI:30013"/>
        <dbReference type="ChEBI" id="CHEBI:30616"/>
        <dbReference type="ChEBI" id="CHEBI:61977"/>
        <dbReference type="ChEBI" id="CHEBI:456216"/>
        <dbReference type="EC" id="2.7.11.17"/>
    </reaction>
</comment>
<dbReference type="InterPro" id="IPR032710">
    <property type="entry name" value="NTF2-like_dom_sf"/>
</dbReference>
<comment type="function">
    <text evidence="12">CaM-kinase II (CAMK2) is a prominent kinase in the central nervous system.</text>
</comment>
<dbReference type="Gene3D" id="6.10.140.620">
    <property type="match status" value="1"/>
</dbReference>
<dbReference type="SMART" id="SM00220">
    <property type="entry name" value="S_TKc"/>
    <property type="match status" value="1"/>
</dbReference>
<keyword evidence="5" id="KW-0808">Transferase</keyword>
<dbReference type="PROSITE" id="PS00107">
    <property type="entry name" value="PROTEIN_KINASE_ATP"/>
    <property type="match status" value="1"/>
</dbReference>
<evidence type="ECO:0000256" key="8">
    <source>
        <dbReference type="ARBA" id="ARBA00022840"/>
    </source>
</evidence>
<dbReference type="Ensembl" id="ENSELUT00000018404.3">
    <property type="protein sequence ID" value="ENSELUP00000000830.3"/>
    <property type="gene ID" value="ENSELUG00000002433.3"/>
</dbReference>
<protein>
    <recommendedName>
        <fullName evidence="2">calcium/calmodulin-dependent protein kinase</fullName>
        <ecNumber evidence="2">2.7.11.17</ecNumber>
    </recommendedName>
</protein>
<keyword evidence="17" id="KW-1185">Reference proteome</keyword>
<evidence type="ECO:0000256" key="12">
    <source>
        <dbReference type="ARBA" id="ARBA00056581"/>
    </source>
</evidence>
<dbReference type="GO" id="GO:0004683">
    <property type="term" value="F:calcium/calmodulin-dependent protein kinase activity"/>
    <property type="evidence" value="ECO:0007669"/>
    <property type="project" value="UniProtKB-EC"/>
</dbReference>
<evidence type="ECO:0000256" key="14">
    <source>
        <dbReference type="PROSITE-ProRule" id="PRU10141"/>
    </source>
</evidence>
<dbReference type="SUPFAM" id="SSF54427">
    <property type="entry name" value="NTF2-like"/>
    <property type="match status" value="1"/>
</dbReference>